<feature type="compositionally biased region" description="Basic and acidic residues" evidence="1">
    <location>
        <begin position="1"/>
        <end position="14"/>
    </location>
</feature>
<accession>A0AAD8ZYA4</accession>
<dbReference type="AlphaFoldDB" id="A0AAD8ZYA4"/>
<reference evidence="2" key="1">
    <citation type="submission" date="2023-01" db="EMBL/GenBank/DDBJ databases">
        <title>Colletotrichum chrysophilum M932 genome sequence.</title>
        <authorList>
            <person name="Baroncelli R."/>
        </authorList>
    </citation>
    <scope>NUCLEOTIDE SEQUENCE</scope>
    <source>
        <strain evidence="2">M932</strain>
    </source>
</reference>
<evidence type="ECO:0000256" key="1">
    <source>
        <dbReference type="SAM" id="MobiDB-lite"/>
    </source>
</evidence>
<sequence length="24" mass="2549">MGRSLKKTETRDKSGAATAGRVLD</sequence>
<gene>
    <name evidence="2" type="ORF">CCHR01_19523</name>
</gene>
<proteinExistence type="predicted"/>
<dbReference type="EMBL" id="JAQOWY010000984">
    <property type="protein sequence ID" value="KAK1837852.1"/>
    <property type="molecule type" value="Genomic_DNA"/>
</dbReference>
<dbReference type="Proteomes" id="UP001243330">
    <property type="component" value="Unassembled WGS sequence"/>
</dbReference>
<organism evidence="2 3">
    <name type="scientific">Colletotrichum chrysophilum</name>
    <dbReference type="NCBI Taxonomy" id="1836956"/>
    <lineage>
        <taxon>Eukaryota</taxon>
        <taxon>Fungi</taxon>
        <taxon>Dikarya</taxon>
        <taxon>Ascomycota</taxon>
        <taxon>Pezizomycotina</taxon>
        <taxon>Sordariomycetes</taxon>
        <taxon>Hypocreomycetidae</taxon>
        <taxon>Glomerellales</taxon>
        <taxon>Glomerellaceae</taxon>
        <taxon>Colletotrichum</taxon>
        <taxon>Colletotrichum gloeosporioides species complex</taxon>
    </lineage>
</organism>
<protein>
    <submittedName>
        <fullName evidence="2">Cytoskeletal protein</fullName>
    </submittedName>
</protein>
<feature type="region of interest" description="Disordered" evidence="1">
    <location>
        <begin position="1"/>
        <end position="24"/>
    </location>
</feature>
<keyword evidence="3" id="KW-1185">Reference proteome</keyword>
<evidence type="ECO:0000313" key="3">
    <source>
        <dbReference type="Proteomes" id="UP001243330"/>
    </source>
</evidence>
<comment type="caution">
    <text evidence="2">The sequence shown here is derived from an EMBL/GenBank/DDBJ whole genome shotgun (WGS) entry which is preliminary data.</text>
</comment>
<evidence type="ECO:0000313" key="2">
    <source>
        <dbReference type="EMBL" id="KAK1837852.1"/>
    </source>
</evidence>
<name>A0AAD8ZYA4_9PEZI</name>